<organism evidence="4 5">
    <name type="scientific">Puccinia coronata f. sp. avenae</name>
    <dbReference type="NCBI Taxonomy" id="200324"/>
    <lineage>
        <taxon>Eukaryota</taxon>
        <taxon>Fungi</taxon>
        <taxon>Dikarya</taxon>
        <taxon>Basidiomycota</taxon>
        <taxon>Pucciniomycotina</taxon>
        <taxon>Pucciniomycetes</taxon>
        <taxon>Pucciniales</taxon>
        <taxon>Pucciniaceae</taxon>
        <taxon>Puccinia</taxon>
    </lineage>
</organism>
<evidence type="ECO:0000313" key="5">
    <source>
        <dbReference type="Proteomes" id="UP000235392"/>
    </source>
</evidence>
<dbReference type="AlphaFoldDB" id="A0A2N5VG88"/>
<feature type="region of interest" description="Disordered" evidence="3">
    <location>
        <begin position="204"/>
        <end position="248"/>
    </location>
</feature>
<gene>
    <name evidence="4" type="ORF">PCASD_05059</name>
</gene>
<proteinExistence type="predicted"/>
<name>A0A2N5VG88_9BASI</name>
<feature type="compositionally biased region" description="Basic and acidic residues" evidence="3">
    <location>
        <begin position="231"/>
        <end position="241"/>
    </location>
</feature>
<dbReference type="EMBL" id="PGCI01000019">
    <property type="protein sequence ID" value="PLW49025.1"/>
    <property type="molecule type" value="Genomic_DNA"/>
</dbReference>
<protein>
    <submittedName>
        <fullName evidence="4">Uncharacterized protein</fullName>
    </submittedName>
</protein>
<dbReference type="InterPro" id="IPR000637">
    <property type="entry name" value="HMGI/Y_DNA-bd_CS"/>
</dbReference>
<dbReference type="GO" id="GO:0006355">
    <property type="term" value="P:regulation of DNA-templated transcription"/>
    <property type="evidence" value="ECO:0007669"/>
    <property type="project" value="InterPro"/>
</dbReference>
<dbReference type="Proteomes" id="UP000235392">
    <property type="component" value="Unassembled WGS sequence"/>
</dbReference>
<reference evidence="4 5" key="1">
    <citation type="submission" date="2017-11" db="EMBL/GenBank/DDBJ databases">
        <title>De novo assembly and phasing of dikaryotic genomes from two isolates of Puccinia coronata f. sp. avenae, the causal agent of oat crown rust.</title>
        <authorList>
            <person name="Miller M.E."/>
            <person name="Zhang Y."/>
            <person name="Omidvar V."/>
            <person name="Sperschneider J."/>
            <person name="Schwessinger B."/>
            <person name="Raley C."/>
            <person name="Palmer J.M."/>
            <person name="Garnica D."/>
            <person name="Upadhyaya N."/>
            <person name="Rathjen J."/>
            <person name="Taylor J.M."/>
            <person name="Park R.F."/>
            <person name="Dodds P.N."/>
            <person name="Hirsch C.D."/>
            <person name="Kianian S.F."/>
            <person name="Figueroa M."/>
        </authorList>
    </citation>
    <scope>NUCLEOTIDE SEQUENCE [LARGE SCALE GENOMIC DNA]</scope>
    <source>
        <strain evidence="4">12SD80</strain>
    </source>
</reference>
<feature type="compositionally biased region" description="Basic and acidic residues" evidence="3">
    <location>
        <begin position="88"/>
        <end position="97"/>
    </location>
</feature>
<evidence type="ECO:0000313" key="4">
    <source>
        <dbReference type="EMBL" id="PLW49025.1"/>
    </source>
</evidence>
<feature type="region of interest" description="Disordered" evidence="3">
    <location>
        <begin position="71"/>
        <end position="150"/>
    </location>
</feature>
<dbReference type="PROSITE" id="PS00354">
    <property type="entry name" value="HMGI_Y"/>
    <property type="match status" value="1"/>
</dbReference>
<feature type="region of interest" description="Disordered" evidence="3">
    <location>
        <begin position="281"/>
        <end position="318"/>
    </location>
</feature>
<comment type="caution">
    <text evidence="4">The sequence shown here is derived from an EMBL/GenBank/DDBJ whole genome shotgun (WGS) entry which is preliminary data.</text>
</comment>
<evidence type="ECO:0000256" key="2">
    <source>
        <dbReference type="ARBA" id="ARBA00023242"/>
    </source>
</evidence>
<evidence type="ECO:0000256" key="1">
    <source>
        <dbReference type="ARBA" id="ARBA00004123"/>
    </source>
</evidence>
<feature type="compositionally biased region" description="Polar residues" evidence="3">
    <location>
        <begin position="76"/>
        <end position="87"/>
    </location>
</feature>
<dbReference type="GO" id="GO:0005634">
    <property type="term" value="C:nucleus"/>
    <property type="evidence" value="ECO:0007669"/>
    <property type="project" value="UniProtKB-SubCell"/>
</dbReference>
<keyword evidence="2" id="KW-0539">Nucleus</keyword>
<sequence length="329" mass="36294">MVDSVPRTISGAHPNTSWRIYLRTWNQDEAAFVKESISQICRDNPSISSGFPFTHMKNLLNISYDGALTMEMSNPPKASNSPMITSDSTKKQLDDNSHFLGAQSNKGSNQSIVPDSDTGHDFSDQESSSLEDEDESIFHPTPARNSSPPRDPIRICLCLNQSHVKAPQDVSPMDVHKVGDCTWLTDPPPPLGKPRKELVDVSANLPADKSKPKPEHNPILTVKRGRGRPRKISERDPRKIPETGCQPAPLTDAEWNWIEACAAANFSAIWKAWDETELKEKERKANQLANEKTKGKKPSATRKPTINGKQKSTATVPSVGVCRSARGVV</sequence>
<accession>A0A2N5VG88</accession>
<feature type="compositionally biased region" description="Polar residues" evidence="3">
    <location>
        <begin position="102"/>
        <end position="113"/>
    </location>
</feature>
<comment type="subcellular location">
    <subcellularLocation>
        <location evidence="1">Nucleus</location>
    </subcellularLocation>
</comment>
<feature type="compositionally biased region" description="Polar residues" evidence="3">
    <location>
        <begin position="302"/>
        <end position="316"/>
    </location>
</feature>
<evidence type="ECO:0000256" key="3">
    <source>
        <dbReference type="SAM" id="MobiDB-lite"/>
    </source>
</evidence>